<dbReference type="InterPro" id="IPR015422">
    <property type="entry name" value="PyrdxlP-dep_Trfase_small"/>
</dbReference>
<evidence type="ECO:0000256" key="2">
    <source>
        <dbReference type="ARBA" id="ARBA00006490"/>
    </source>
</evidence>
<evidence type="ECO:0000313" key="10">
    <source>
        <dbReference type="EMBL" id="GFJ93482.1"/>
    </source>
</evidence>
<keyword evidence="11" id="KW-1185">Reference proteome</keyword>
<evidence type="ECO:0000256" key="6">
    <source>
        <dbReference type="ARBA" id="ARBA00023004"/>
    </source>
</evidence>
<gene>
    <name evidence="10" type="primary">iscS-2</name>
    <name evidence="10" type="ORF">Prum_071240</name>
</gene>
<dbReference type="PIRSF" id="PIRSF005572">
    <property type="entry name" value="NifS"/>
    <property type="match status" value="1"/>
</dbReference>
<dbReference type="Pfam" id="PF00266">
    <property type="entry name" value="Aminotran_5"/>
    <property type="match status" value="1"/>
</dbReference>
<keyword evidence="3" id="KW-0808">Transferase</keyword>
<dbReference type="InterPro" id="IPR000192">
    <property type="entry name" value="Aminotrans_V_dom"/>
</dbReference>
<evidence type="ECO:0000256" key="7">
    <source>
        <dbReference type="ARBA" id="ARBA00023014"/>
    </source>
</evidence>
<dbReference type="InterPro" id="IPR015424">
    <property type="entry name" value="PyrdxlP-dep_Trfase"/>
</dbReference>
<feature type="domain" description="Aminotransferase class V" evidence="9">
    <location>
        <begin position="12"/>
        <end position="373"/>
    </location>
</feature>
<comment type="caution">
    <text evidence="10">The sequence shown here is derived from an EMBL/GenBank/DDBJ whole genome shotgun (WGS) entry which is preliminary data.</text>
</comment>
<comment type="catalytic activity">
    <reaction evidence="8">
        <text>(sulfur carrier)-H + L-cysteine = (sulfur carrier)-SH + L-alanine</text>
        <dbReference type="Rhea" id="RHEA:43892"/>
        <dbReference type="Rhea" id="RHEA-COMP:14737"/>
        <dbReference type="Rhea" id="RHEA-COMP:14739"/>
        <dbReference type="ChEBI" id="CHEBI:29917"/>
        <dbReference type="ChEBI" id="CHEBI:35235"/>
        <dbReference type="ChEBI" id="CHEBI:57972"/>
        <dbReference type="ChEBI" id="CHEBI:64428"/>
        <dbReference type="EC" id="2.8.1.7"/>
    </reaction>
</comment>
<name>A0A6V8L895_9ACTN</name>
<comment type="similarity">
    <text evidence="2">Belongs to the class-V pyridoxal-phosphate-dependent aminotransferase family. NifS/IscS subfamily.</text>
</comment>
<dbReference type="AlphaFoldDB" id="A0A6V8L895"/>
<dbReference type="GO" id="GO:0051536">
    <property type="term" value="F:iron-sulfur cluster binding"/>
    <property type="evidence" value="ECO:0007669"/>
    <property type="project" value="UniProtKB-KW"/>
</dbReference>
<dbReference type="InterPro" id="IPR016454">
    <property type="entry name" value="Cysteine_dSase"/>
</dbReference>
<dbReference type="Gene3D" id="3.90.1150.10">
    <property type="entry name" value="Aspartate Aminotransferase, domain 1"/>
    <property type="match status" value="1"/>
</dbReference>
<dbReference type="PANTHER" id="PTHR11601">
    <property type="entry name" value="CYSTEINE DESULFURYLASE FAMILY MEMBER"/>
    <property type="match status" value="1"/>
</dbReference>
<dbReference type="Gene3D" id="1.10.260.50">
    <property type="match status" value="1"/>
</dbReference>
<organism evidence="10 11">
    <name type="scientific">Phytohabitans rumicis</name>
    <dbReference type="NCBI Taxonomy" id="1076125"/>
    <lineage>
        <taxon>Bacteria</taxon>
        <taxon>Bacillati</taxon>
        <taxon>Actinomycetota</taxon>
        <taxon>Actinomycetes</taxon>
        <taxon>Micromonosporales</taxon>
        <taxon>Micromonosporaceae</taxon>
    </lineage>
</organism>
<accession>A0A6V8L895</accession>
<dbReference type="GO" id="GO:0031071">
    <property type="term" value="F:cysteine desulfurase activity"/>
    <property type="evidence" value="ECO:0007669"/>
    <property type="project" value="UniProtKB-EC"/>
</dbReference>
<dbReference type="GO" id="GO:0046872">
    <property type="term" value="F:metal ion binding"/>
    <property type="evidence" value="ECO:0007669"/>
    <property type="project" value="UniProtKB-KW"/>
</dbReference>
<keyword evidence="4" id="KW-0479">Metal-binding</keyword>
<protein>
    <submittedName>
        <fullName evidence="10">Cysteine desulfurase</fullName>
    </submittedName>
</protein>
<dbReference type="EMBL" id="BLPG01000001">
    <property type="protein sequence ID" value="GFJ93482.1"/>
    <property type="molecule type" value="Genomic_DNA"/>
</dbReference>
<evidence type="ECO:0000256" key="1">
    <source>
        <dbReference type="ARBA" id="ARBA00001933"/>
    </source>
</evidence>
<reference evidence="10 11" key="2">
    <citation type="submission" date="2020-03" db="EMBL/GenBank/DDBJ databases">
        <authorList>
            <person name="Ichikawa N."/>
            <person name="Kimura A."/>
            <person name="Kitahashi Y."/>
            <person name="Uohara A."/>
        </authorList>
    </citation>
    <scope>NUCLEOTIDE SEQUENCE [LARGE SCALE GENOMIC DNA]</scope>
    <source>
        <strain evidence="10 11">NBRC 108638</strain>
    </source>
</reference>
<dbReference type="InterPro" id="IPR015421">
    <property type="entry name" value="PyrdxlP-dep_Trfase_major"/>
</dbReference>
<sequence length="409" mass="42631">MSTHPGLDGEPIYLDYNATTPIDPAVVTAMRPYLATGFGNPSSAHRYATAPAAALATARTQVAALIGADPTGIVFTGSGSEADNLAIRGTVLAAPDHRRHVITQATEHPAVLATCQALHRLHGIKVTVLPVDAHGLVDPADLHAAITPRTALVSIMLANNETGTIQPIAELAAIAHTHGAVIHTDAAQAAGKIPIDVDALGVDLVTLVGHKMYAPKGIAALYRRPGLTLEPIIYGGGQEHGLRAGTENVPYAVALGTAANLSRANLDSELSRLTELRDRLHQALNTALPDRIHLHGHADQRLPNTLNISITGVPGTELLAAVPQLAASTGSACHSGITEPSPVLTAMSLDRDRALGAIRLSLGRWTTTADVDQAANLLATAARRRHSDAERERLCAAVESAGEDSDLRG</sequence>
<evidence type="ECO:0000313" key="11">
    <source>
        <dbReference type="Proteomes" id="UP000482960"/>
    </source>
</evidence>
<dbReference type="SUPFAM" id="SSF53383">
    <property type="entry name" value="PLP-dependent transferases"/>
    <property type="match status" value="1"/>
</dbReference>
<dbReference type="PANTHER" id="PTHR11601:SF34">
    <property type="entry name" value="CYSTEINE DESULFURASE"/>
    <property type="match status" value="1"/>
</dbReference>
<dbReference type="FunFam" id="3.40.640.10:FF:000084">
    <property type="entry name" value="IscS-like cysteine desulfurase"/>
    <property type="match status" value="1"/>
</dbReference>
<proteinExistence type="inferred from homology"/>
<keyword evidence="7" id="KW-0411">Iron-sulfur</keyword>
<keyword evidence="6" id="KW-0408">Iron</keyword>
<dbReference type="Proteomes" id="UP000482960">
    <property type="component" value="Unassembled WGS sequence"/>
</dbReference>
<evidence type="ECO:0000256" key="3">
    <source>
        <dbReference type="ARBA" id="ARBA00022679"/>
    </source>
</evidence>
<evidence type="ECO:0000256" key="8">
    <source>
        <dbReference type="ARBA" id="ARBA00050776"/>
    </source>
</evidence>
<evidence type="ECO:0000256" key="4">
    <source>
        <dbReference type="ARBA" id="ARBA00022723"/>
    </source>
</evidence>
<evidence type="ECO:0000256" key="5">
    <source>
        <dbReference type="ARBA" id="ARBA00022898"/>
    </source>
</evidence>
<comment type="cofactor">
    <cofactor evidence="1">
        <name>pyridoxal 5'-phosphate</name>
        <dbReference type="ChEBI" id="CHEBI:597326"/>
    </cofactor>
</comment>
<reference evidence="10 11" key="1">
    <citation type="submission" date="2020-03" db="EMBL/GenBank/DDBJ databases">
        <title>Whole genome shotgun sequence of Phytohabitans rumicis NBRC 108638.</title>
        <authorList>
            <person name="Komaki H."/>
            <person name="Tamura T."/>
        </authorList>
    </citation>
    <scope>NUCLEOTIDE SEQUENCE [LARGE SCALE GENOMIC DNA]</scope>
    <source>
        <strain evidence="10 11">NBRC 108638</strain>
    </source>
</reference>
<evidence type="ECO:0000259" key="9">
    <source>
        <dbReference type="Pfam" id="PF00266"/>
    </source>
</evidence>
<dbReference type="RefSeq" id="WP_173080099.1">
    <property type="nucleotide sequence ID" value="NZ_BAABJB010000034.1"/>
</dbReference>
<dbReference type="Gene3D" id="3.40.640.10">
    <property type="entry name" value="Type I PLP-dependent aspartate aminotransferase-like (Major domain)"/>
    <property type="match status" value="1"/>
</dbReference>
<keyword evidence="5" id="KW-0663">Pyridoxal phosphate</keyword>